<feature type="region of interest" description="Disordered" evidence="3">
    <location>
        <begin position="129"/>
        <end position="176"/>
    </location>
</feature>
<accession>A0A1C5KB89</accession>
<evidence type="ECO:0000259" key="5">
    <source>
        <dbReference type="Pfam" id="PF01478"/>
    </source>
</evidence>
<feature type="compositionally biased region" description="Low complexity" evidence="3">
    <location>
        <begin position="151"/>
        <end position="163"/>
    </location>
</feature>
<dbReference type="Gene3D" id="1.20.120.1220">
    <property type="match status" value="1"/>
</dbReference>
<sequence>MVATGGRRATAGRAGTWRADRLAAFAAWISHATSNWTCRREGVDPARHLARSVHRSRWPDRALLANYGNPINAEAGFPAARQLCRWIGRERARPLHLAANRTTVRVHCWPPLQPPEPGRAARRRFVGGSGMALSEPPEGLDRATGRSRGLAPATAPAEVPTTASTDRRSSVTPPAGSRRWSRWLAALALTPLLRLAAIRYAVHPDRPERTGCDGCAAPIGLDRPWPALGPAARCGGCGARIGPPPGAVELAVLAVLALLALTGPPPVELAATAWWLGWAVPLVFVDLAVHRLPNRLTWPAAAGTWLLLGVAALAGAGPASWLRATGAGLGLAAFFATSTLLLGRRGFGLGDAKLALSAGALLGWYGWALPVVGLLLAVTASGLVAAGLLVARRVRWSSHLPFGPYLVLSTAGALLLARW</sequence>
<dbReference type="EMBL" id="LT607750">
    <property type="protein sequence ID" value="SCG79881.1"/>
    <property type="molecule type" value="Genomic_DNA"/>
</dbReference>
<proteinExistence type="inferred from homology"/>
<evidence type="ECO:0000313" key="7">
    <source>
        <dbReference type="Proteomes" id="UP000198217"/>
    </source>
</evidence>
<keyword evidence="4" id="KW-1133">Transmembrane helix</keyword>
<dbReference type="PANTHER" id="PTHR30487:SF0">
    <property type="entry name" value="PREPILIN LEADER PEPTIDASE_N-METHYLTRANSFERASE-RELATED"/>
    <property type="match status" value="1"/>
</dbReference>
<protein>
    <submittedName>
        <fullName evidence="6">Prepilin signal peptidase PulO (Type II secretory pathway)</fullName>
    </submittedName>
</protein>
<keyword evidence="4" id="KW-0472">Membrane</keyword>
<dbReference type="GO" id="GO:0005886">
    <property type="term" value="C:plasma membrane"/>
    <property type="evidence" value="ECO:0007669"/>
    <property type="project" value="TreeGrafter"/>
</dbReference>
<organism evidence="6 7">
    <name type="scientific">Micromonospora echinaurantiaca</name>
    <dbReference type="NCBI Taxonomy" id="47857"/>
    <lineage>
        <taxon>Bacteria</taxon>
        <taxon>Bacillati</taxon>
        <taxon>Actinomycetota</taxon>
        <taxon>Actinomycetes</taxon>
        <taxon>Micromonosporales</taxon>
        <taxon>Micromonosporaceae</taxon>
        <taxon>Micromonospora</taxon>
    </lineage>
</organism>
<dbReference type="InterPro" id="IPR014032">
    <property type="entry name" value="Peptidase_A24A_bac"/>
</dbReference>
<dbReference type="PANTHER" id="PTHR30487">
    <property type="entry name" value="TYPE 4 PREPILIN-LIKE PROTEINS LEADER PEPTIDE-PROCESSING ENZYME"/>
    <property type="match status" value="1"/>
</dbReference>
<name>A0A1C5KB89_9ACTN</name>
<evidence type="ECO:0000256" key="3">
    <source>
        <dbReference type="SAM" id="MobiDB-lite"/>
    </source>
</evidence>
<evidence type="ECO:0000256" key="4">
    <source>
        <dbReference type="SAM" id="Phobius"/>
    </source>
</evidence>
<evidence type="ECO:0000256" key="2">
    <source>
        <dbReference type="RuleBase" id="RU003793"/>
    </source>
</evidence>
<feature type="transmembrane region" description="Helical" evidence="4">
    <location>
        <begin position="364"/>
        <end position="390"/>
    </location>
</feature>
<keyword evidence="7" id="KW-1185">Reference proteome</keyword>
<dbReference type="Proteomes" id="UP000198217">
    <property type="component" value="Chromosome I"/>
</dbReference>
<gene>
    <name evidence="6" type="ORF">GA0070609_6120</name>
</gene>
<feature type="transmembrane region" description="Helical" evidence="4">
    <location>
        <begin position="321"/>
        <end position="343"/>
    </location>
</feature>
<reference evidence="6 7" key="1">
    <citation type="submission" date="2016-06" db="EMBL/GenBank/DDBJ databases">
        <authorList>
            <person name="Kjaerup R.B."/>
            <person name="Dalgaard T.S."/>
            <person name="Juul-Madsen H.R."/>
        </authorList>
    </citation>
    <scope>NUCLEOTIDE SEQUENCE [LARGE SCALE GENOMIC DNA]</scope>
    <source>
        <strain evidence="6 7">DSM 43904</strain>
    </source>
</reference>
<dbReference type="GO" id="GO:0006465">
    <property type="term" value="P:signal peptide processing"/>
    <property type="evidence" value="ECO:0007669"/>
    <property type="project" value="TreeGrafter"/>
</dbReference>
<evidence type="ECO:0000313" key="6">
    <source>
        <dbReference type="EMBL" id="SCG79881.1"/>
    </source>
</evidence>
<dbReference type="GO" id="GO:0004190">
    <property type="term" value="F:aspartic-type endopeptidase activity"/>
    <property type="evidence" value="ECO:0007669"/>
    <property type="project" value="InterPro"/>
</dbReference>
<feature type="transmembrane region" description="Helical" evidence="4">
    <location>
        <begin position="296"/>
        <end position="315"/>
    </location>
</feature>
<evidence type="ECO:0000256" key="1">
    <source>
        <dbReference type="ARBA" id="ARBA00005801"/>
    </source>
</evidence>
<dbReference type="Pfam" id="PF01478">
    <property type="entry name" value="Peptidase_A24"/>
    <property type="match status" value="1"/>
</dbReference>
<feature type="transmembrane region" description="Helical" evidence="4">
    <location>
        <begin position="396"/>
        <end position="417"/>
    </location>
</feature>
<dbReference type="InterPro" id="IPR050882">
    <property type="entry name" value="Prepilin_peptidase/N-MTase"/>
</dbReference>
<feature type="domain" description="Prepilin type IV endopeptidase peptidase" evidence="5">
    <location>
        <begin position="277"/>
        <end position="384"/>
    </location>
</feature>
<keyword evidence="4" id="KW-0812">Transmembrane</keyword>
<dbReference type="AlphaFoldDB" id="A0A1C5KB89"/>
<dbReference type="PRINTS" id="PR00864">
    <property type="entry name" value="PREPILNPTASE"/>
</dbReference>
<comment type="similarity">
    <text evidence="1 2">Belongs to the peptidase A24 family.</text>
</comment>
<dbReference type="InterPro" id="IPR000045">
    <property type="entry name" value="Prepilin_IV_endopep_pep"/>
</dbReference>